<dbReference type="PANTHER" id="PTHR46211:SF1">
    <property type="entry name" value="GLYCEROPHOSPHODIESTER PHOSPHODIESTERASE, CYTOPLASMIC"/>
    <property type="match status" value="1"/>
</dbReference>
<protein>
    <submittedName>
        <fullName evidence="3">Glycerophosphoryl diester phosphodiesterase</fullName>
    </submittedName>
</protein>
<reference evidence="3 4" key="1">
    <citation type="submission" date="2016-06" db="EMBL/GenBank/DDBJ databases">
        <authorList>
            <person name="Kjaerup R.B."/>
            <person name="Dalgaard T.S."/>
            <person name="Juul-Madsen H.R."/>
        </authorList>
    </citation>
    <scope>NUCLEOTIDE SEQUENCE [LARGE SCALE GENOMIC DNA]</scope>
    <source>
        <strain evidence="3 4">DSM 45626</strain>
    </source>
</reference>
<proteinExistence type="predicted"/>
<evidence type="ECO:0000256" key="1">
    <source>
        <dbReference type="SAM" id="Phobius"/>
    </source>
</evidence>
<feature type="transmembrane region" description="Helical" evidence="1">
    <location>
        <begin position="41"/>
        <end position="61"/>
    </location>
</feature>
<dbReference type="SUPFAM" id="SSF51695">
    <property type="entry name" value="PLC-like phosphodiesterases"/>
    <property type="match status" value="1"/>
</dbReference>
<dbReference type="AlphaFoldDB" id="A0A1C4XB33"/>
<organism evidence="3 4">
    <name type="scientific">Micromonospora haikouensis</name>
    <dbReference type="NCBI Taxonomy" id="686309"/>
    <lineage>
        <taxon>Bacteria</taxon>
        <taxon>Bacillati</taxon>
        <taxon>Actinomycetota</taxon>
        <taxon>Actinomycetes</taxon>
        <taxon>Micromonosporales</taxon>
        <taxon>Micromonosporaceae</taxon>
        <taxon>Micromonospora</taxon>
    </lineage>
</organism>
<accession>A0A1C4XB33</accession>
<keyword evidence="1" id="KW-0812">Transmembrane</keyword>
<keyword evidence="1" id="KW-0472">Membrane</keyword>
<dbReference type="PANTHER" id="PTHR46211">
    <property type="entry name" value="GLYCEROPHOSPHORYL DIESTER PHOSPHODIESTERASE"/>
    <property type="match status" value="1"/>
</dbReference>
<gene>
    <name evidence="3" type="ORF">GA0070558_12398</name>
</gene>
<dbReference type="Gene3D" id="3.20.20.190">
    <property type="entry name" value="Phosphatidylinositol (PI) phosphodiesterase"/>
    <property type="match status" value="1"/>
</dbReference>
<keyword evidence="1" id="KW-1133">Transmembrane helix</keyword>
<sequence length="651" mass="68218">MARRVCIRGSAGVSCDDTGRSGAVPSVRGMLTLNRRPRRPVAVLVALATTAGLFAAVPVSAPAAAAKPGDVVVAEDFSTGTLPAGWRAIDGEWTVRDGRLRGTATSGTKKITFGRHLTDFRFSATVRFESVAEATRWTALGLDVPADGRTPWWIATMRSGTTAANGLEFAQLTTANAWNVTNTGSAPYAAGTGRDMKVVVEVHGNQARWFLDGRQLLRTSSLTRSTDGGQALIVNGGSVSFDDVLVTELPPNGYLRPAGAPLTVIAHRGASAAAPENTLVAQEIARRSGADFVENDVQPSRDGVPFVLHDATVDRTTDGSGAIRTLTAAQLKALDAGSWFAPQYAGARLPTLAEQLVDLRTRGGNLLLEIKGAHTRDEVARIVEVIRAEKMTARVFVQSFEVDALRYTRELAPELPTGLLRSGLDADPVAVARELGVTAYNPTGTALLARPSVIADLHAAGVAVMAWTVDSPAQWQQLERIGTDGIITNRPAELAGWSAAGQLGAAVPTVSIAAPADGVALDRAQRPVLTVPATDADTVTVTLDGAALPVGKPFDLTALAAGAHRLRAVATGPKGTATAEATFTVAVTPAGLGHLVLTSGAKEHALTVLTNYLVKHRYAELARYADQHAGRFLPEAKARVIAADARTLATR</sequence>
<dbReference type="GO" id="GO:0005975">
    <property type="term" value="P:carbohydrate metabolic process"/>
    <property type="evidence" value="ECO:0007669"/>
    <property type="project" value="UniProtKB-ARBA"/>
</dbReference>
<dbReference type="GO" id="GO:0008081">
    <property type="term" value="F:phosphoric diester hydrolase activity"/>
    <property type="evidence" value="ECO:0007669"/>
    <property type="project" value="InterPro"/>
</dbReference>
<dbReference type="Gene3D" id="2.60.40.10">
    <property type="entry name" value="Immunoglobulins"/>
    <property type="match status" value="1"/>
</dbReference>
<dbReference type="PROSITE" id="PS51704">
    <property type="entry name" value="GP_PDE"/>
    <property type="match status" value="1"/>
</dbReference>
<dbReference type="InterPro" id="IPR017946">
    <property type="entry name" value="PLC-like_Pdiesterase_TIM-brl"/>
</dbReference>
<dbReference type="GO" id="GO:0006629">
    <property type="term" value="P:lipid metabolic process"/>
    <property type="evidence" value="ECO:0007669"/>
    <property type="project" value="InterPro"/>
</dbReference>
<dbReference type="Gene3D" id="2.60.120.560">
    <property type="entry name" value="Exo-inulinase, domain 1"/>
    <property type="match status" value="1"/>
</dbReference>
<evidence type="ECO:0000313" key="4">
    <source>
        <dbReference type="Proteomes" id="UP000199375"/>
    </source>
</evidence>
<dbReference type="InterPro" id="IPR013783">
    <property type="entry name" value="Ig-like_fold"/>
</dbReference>
<evidence type="ECO:0000259" key="2">
    <source>
        <dbReference type="PROSITE" id="PS51704"/>
    </source>
</evidence>
<evidence type="ECO:0000313" key="3">
    <source>
        <dbReference type="EMBL" id="SCF05719.1"/>
    </source>
</evidence>
<dbReference type="Pfam" id="PF03009">
    <property type="entry name" value="GDPD"/>
    <property type="match status" value="1"/>
</dbReference>
<dbReference type="EMBL" id="FMCW01000023">
    <property type="protein sequence ID" value="SCF05719.1"/>
    <property type="molecule type" value="Genomic_DNA"/>
</dbReference>
<dbReference type="InterPro" id="IPR030395">
    <property type="entry name" value="GP_PDE_dom"/>
</dbReference>
<feature type="domain" description="GP-PDE" evidence="2">
    <location>
        <begin position="262"/>
        <end position="498"/>
    </location>
</feature>
<name>A0A1C4XB33_9ACTN</name>
<dbReference type="Proteomes" id="UP000199375">
    <property type="component" value="Unassembled WGS sequence"/>
</dbReference>